<evidence type="ECO:0000313" key="2">
    <source>
        <dbReference type="Proteomes" id="UP001062846"/>
    </source>
</evidence>
<gene>
    <name evidence="1" type="ORF">RHMOL_Rhmol05G0103900</name>
</gene>
<proteinExistence type="predicted"/>
<evidence type="ECO:0000313" key="1">
    <source>
        <dbReference type="EMBL" id="KAI8554493.1"/>
    </source>
</evidence>
<accession>A0ACC0NM78</accession>
<keyword evidence="2" id="KW-1185">Reference proteome</keyword>
<name>A0ACC0NM78_RHOML</name>
<dbReference type="EMBL" id="CM046392">
    <property type="protein sequence ID" value="KAI8554493.1"/>
    <property type="molecule type" value="Genomic_DNA"/>
</dbReference>
<dbReference type="Proteomes" id="UP001062846">
    <property type="component" value="Chromosome 5"/>
</dbReference>
<organism evidence="1 2">
    <name type="scientific">Rhododendron molle</name>
    <name type="common">Chinese azalea</name>
    <name type="synonym">Azalea mollis</name>
    <dbReference type="NCBI Taxonomy" id="49168"/>
    <lineage>
        <taxon>Eukaryota</taxon>
        <taxon>Viridiplantae</taxon>
        <taxon>Streptophyta</taxon>
        <taxon>Embryophyta</taxon>
        <taxon>Tracheophyta</taxon>
        <taxon>Spermatophyta</taxon>
        <taxon>Magnoliopsida</taxon>
        <taxon>eudicotyledons</taxon>
        <taxon>Gunneridae</taxon>
        <taxon>Pentapetalae</taxon>
        <taxon>asterids</taxon>
        <taxon>Ericales</taxon>
        <taxon>Ericaceae</taxon>
        <taxon>Ericoideae</taxon>
        <taxon>Rhodoreae</taxon>
        <taxon>Rhododendron</taxon>
    </lineage>
</organism>
<protein>
    <submittedName>
        <fullName evidence="1">Uncharacterized protein</fullName>
    </submittedName>
</protein>
<comment type="caution">
    <text evidence="1">The sequence shown here is derived from an EMBL/GenBank/DDBJ whole genome shotgun (WGS) entry which is preliminary data.</text>
</comment>
<sequence length="106" mass="12402">MNERGYSKVIGFVPTGWTYEVKHKKFGVRTKDEFEIHLVPYSEHSNYGELREYVRFLKPKRVIPTVGADVEKLDSKHADSMRKHFAGLVDEMAIKQEFLIGFHRCT</sequence>
<reference evidence="1" key="1">
    <citation type="submission" date="2022-02" db="EMBL/GenBank/DDBJ databases">
        <title>Plant Genome Project.</title>
        <authorList>
            <person name="Zhang R.-G."/>
        </authorList>
    </citation>
    <scope>NUCLEOTIDE SEQUENCE</scope>
    <source>
        <strain evidence="1">AT1</strain>
    </source>
</reference>